<dbReference type="Proteomes" id="UP000060630">
    <property type="component" value="Unassembled WGS sequence"/>
</dbReference>
<gene>
    <name evidence="1" type="ORF">WL29_20895</name>
</gene>
<organism evidence="1 2">
    <name type="scientific">Burkholderia ubonensis</name>
    <dbReference type="NCBI Taxonomy" id="101571"/>
    <lineage>
        <taxon>Bacteria</taxon>
        <taxon>Pseudomonadati</taxon>
        <taxon>Pseudomonadota</taxon>
        <taxon>Betaproteobacteria</taxon>
        <taxon>Burkholderiales</taxon>
        <taxon>Burkholderiaceae</taxon>
        <taxon>Burkholderia</taxon>
        <taxon>Burkholderia cepacia complex</taxon>
    </lineage>
</organism>
<dbReference type="InterPro" id="IPR036619">
    <property type="entry name" value="NinB_sf"/>
</dbReference>
<name>A0A106QC96_9BURK</name>
<dbReference type="EMBL" id="LPHD01000049">
    <property type="protein sequence ID" value="KWA83825.1"/>
    <property type="molecule type" value="Genomic_DNA"/>
</dbReference>
<dbReference type="RefSeq" id="WP_060192040.1">
    <property type="nucleotide sequence ID" value="NZ_LPHD01000049.1"/>
</dbReference>
<sequence length="119" mass="13684">MTVALYGSLMDPEVRASLEKAQLQPDKWAVYLVRGNSNQRTLEQNKLYRSILRKLAQQQGRSVQYWNDFLVERFLGFDEVATEDGYCRKVLAATSELTVVEFTEFLNACLTFASDNQVH</sequence>
<comment type="caution">
    <text evidence="1">The sequence shown here is derived from an EMBL/GenBank/DDBJ whole genome shotgun (WGS) entry which is preliminary data.</text>
</comment>
<dbReference type="Gene3D" id="1.10.3790.10">
    <property type="entry name" value="NinB"/>
    <property type="match status" value="1"/>
</dbReference>
<dbReference type="AlphaFoldDB" id="A0A106QC96"/>
<evidence type="ECO:0000313" key="1">
    <source>
        <dbReference type="EMBL" id="KWA83825.1"/>
    </source>
</evidence>
<dbReference type="SUPFAM" id="SSF103370">
    <property type="entry name" value="NinB"/>
    <property type="match status" value="1"/>
</dbReference>
<accession>A0A106QC96</accession>
<protein>
    <submittedName>
        <fullName evidence="1">Uncharacterized protein</fullName>
    </submittedName>
</protein>
<evidence type="ECO:0000313" key="2">
    <source>
        <dbReference type="Proteomes" id="UP000060630"/>
    </source>
</evidence>
<reference evidence="1 2" key="1">
    <citation type="submission" date="2015-11" db="EMBL/GenBank/DDBJ databases">
        <title>Expanding the genomic diversity of Burkholderia species for the development of highly accurate diagnostics.</title>
        <authorList>
            <person name="Sahl J."/>
            <person name="Keim P."/>
            <person name="Wagner D."/>
        </authorList>
    </citation>
    <scope>NUCLEOTIDE SEQUENCE [LARGE SCALE GENOMIC DNA]</scope>
    <source>
        <strain evidence="1 2">MSMB2087WGS</strain>
    </source>
</reference>
<proteinExistence type="predicted"/>